<dbReference type="EMBL" id="LNIX01000007">
    <property type="protein sequence ID" value="OXA51448.1"/>
    <property type="molecule type" value="Genomic_DNA"/>
</dbReference>
<feature type="transmembrane region" description="Helical" evidence="1">
    <location>
        <begin position="48"/>
        <end position="70"/>
    </location>
</feature>
<evidence type="ECO:0000313" key="3">
    <source>
        <dbReference type="Proteomes" id="UP000198287"/>
    </source>
</evidence>
<organism evidence="2 3">
    <name type="scientific">Folsomia candida</name>
    <name type="common">Springtail</name>
    <dbReference type="NCBI Taxonomy" id="158441"/>
    <lineage>
        <taxon>Eukaryota</taxon>
        <taxon>Metazoa</taxon>
        <taxon>Ecdysozoa</taxon>
        <taxon>Arthropoda</taxon>
        <taxon>Hexapoda</taxon>
        <taxon>Collembola</taxon>
        <taxon>Entomobryomorpha</taxon>
        <taxon>Isotomoidea</taxon>
        <taxon>Isotomidae</taxon>
        <taxon>Proisotominae</taxon>
        <taxon>Folsomia</taxon>
    </lineage>
</organism>
<feature type="transmembrane region" description="Helical" evidence="1">
    <location>
        <begin position="6"/>
        <end position="27"/>
    </location>
</feature>
<protein>
    <submittedName>
        <fullName evidence="2">Uncharacterized protein</fullName>
    </submittedName>
</protein>
<gene>
    <name evidence="2" type="ORF">Fcan01_13013</name>
</gene>
<feature type="transmembrane region" description="Helical" evidence="1">
    <location>
        <begin position="197"/>
        <end position="220"/>
    </location>
</feature>
<keyword evidence="3" id="KW-1185">Reference proteome</keyword>
<comment type="caution">
    <text evidence="2">The sequence shown here is derived from an EMBL/GenBank/DDBJ whole genome shotgun (WGS) entry which is preliminary data.</text>
</comment>
<feature type="transmembrane region" description="Helical" evidence="1">
    <location>
        <begin position="82"/>
        <end position="101"/>
    </location>
</feature>
<keyword evidence="1" id="KW-0812">Transmembrane</keyword>
<reference evidence="2 3" key="1">
    <citation type="submission" date="2015-12" db="EMBL/GenBank/DDBJ databases">
        <title>The genome of Folsomia candida.</title>
        <authorList>
            <person name="Faddeeva A."/>
            <person name="Derks M.F."/>
            <person name="Anvar Y."/>
            <person name="Smit S."/>
            <person name="Van Straalen N."/>
            <person name="Roelofs D."/>
        </authorList>
    </citation>
    <scope>NUCLEOTIDE SEQUENCE [LARGE SCALE GENOMIC DNA]</scope>
    <source>
        <strain evidence="2 3">VU population</strain>
        <tissue evidence="2">Whole body</tissue>
    </source>
</reference>
<evidence type="ECO:0000313" key="2">
    <source>
        <dbReference type="EMBL" id="OXA51448.1"/>
    </source>
</evidence>
<proteinExistence type="predicted"/>
<accession>A0A226E2E3</accession>
<evidence type="ECO:0000256" key="1">
    <source>
        <dbReference type="SAM" id="Phobius"/>
    </source>
</evidence>
<keyword evidence="1" id="KW-1133">Transmembrane helix</keyword>
<dbReference type="AlphaFoldDB" id="A0A226E2E3"/>
<dbReference type="Proteomes" id="UP000198287">
    <property type="component" value="Unassembled WGS sequence"/>
</dbReference>
<feature type="transmembrane region" description="Helical" evidence="1">
    <location>
        <begin position="287"/>
        <end position="310"/>
    </location>
</feature>
<sequence length="378" mass="43259">MTWKILPRSYIPIITFIITTLSSTYSFPVIFRKSFKNSTSKKSYVHQLIFLLFQLNEFCHVFMILEWFYIQKSSHQPLWKSVMMTYFLASISIISIAKWILFRRQNEVKVLVEQALELERVANGQLSSSQVRLVPIMICAVLVASSAIIPSAIFVLVLWRPCMPPLISMGLKKCTSWSGSGGLSFLEKLGIAFFEAFSWWDLGGAVVVALTSLIVYPAVIEEMWVEVVERKLRAYPSYNATEYRRAECLLNLHTYVVGKPFMSMILGGSMMCEISSLYILISSIQELPLPVALFFSVICIDFVIIIHFLFKSLCRPYLASVEFMRNAKGRKNSKWLEKFLISCTPLKLTMGGGNFYDRLTSLEIWKVCVDQVVNLLLM</sequence>
<feature type="transmembrane region" description="Helical" evidence="1">
    <location>
        <begin position="133"/>
        <end position="159"/>
    </location>
</feature>
<keyword evidence="1" id="KW-0472">Membrane</keyword>
<name>A0A226E2E3_FOLCA</name>